<organism evidence="2 3">
    <name type="scientific">Streptomyces armeniacus</name>
    <dbReference type="NCBI Taxonomy" id="83291"/>
    <lineage>
        <taxon>Bacteria</taxon>
        <taxon>Bacillati</taxon>
        <taxon>Actinomycetota</taxon>
        <taxon>Actinomycetes</taxon>
        <taxon>Kitasatosporales</taxon>
        <taxon>Streptomycetaceae</taxon>
        <taxon>Streptomyces</taxon>
    </lineage>
</organism>
<sequence>MPVTAVTALIALPALALIVIAIMAFAEGGPAGALFLLLALLPSAAALGLWQGNRGARVVVIMIGAAVAIMPAGGASGVNGPARIVYGLTIVLLLAAPRSSRDWFSRHRRP</sequence>
<protein>
    <submittedName>
        <fullName evidence="2">Uncharacterized protein</fullName>
    </submittedName>
</protein>
<keyword evidence="1" id="KW-0812">Transmembrane</keyword>
<keyword evidence="3" id="KW-1185">Reference proteome</keyword>
<feature type="transmembrane region" description="Helical" evidence="1">
    <location>
        <begin position="84"/>
        <end position="100"/>
    </location>
</feature>
<feature type="transmembrane region" description="Helical" evidence="1">
    <location>
        <begin position="7"/>
        <end position="26"/>
    </location>
</feature>
<proteinExistence type="predicted"/>
<feature type="transmembrane region" description="Helical" evidence="1">
    <location>
        <begin position="58"/>
        <end position="78"/>
    </location>
</feature>
<evidence type="ECO:0000313" key="2">
    <source>
        <dbReference type="EMBL" id="AXK34515.1"/>
    </source>
</evidence>
<gene>
    <name evidence="2" type="ORF">DVA86_19555</name>
</gene>
<name>A0A345XS99_9ACTN</name>
<keyword evidence="1" id="KW-0472">Membrane</keyword>
<dbReference type="Proteomes" id="UP000254425">
    <property type="component" value="Chromosome"/>
</dbReference>
<dbReference type="EMBL" id="CP031320">
    <property type="protein sequence ID" value="AXK34515.1"/>
    <property type="molecule type" value="Genomic_DNA"/>
</dbReference>
<dbReference type="KEGG" id="sarm:DVA86_19555"/>
<evidence type="ECO:0000256" key="1">
    <source>
        <dbReference type="SAM" id="Phobius"/>
    </source>
</evidence>
<keyword evidence="1" id="KW-1133">Transmembrane helix</keyword>
<dbReference type="AlphaFoldDB" id="A0A345XS99"/>
<reference evidence="2 3" key="1">
    <citation type="submission" date="2018-07" db="EMBL/GenBank/DDBJ databases">
        <title>Draft genome of the type strain Streptomyces armeniacus ATCC 15676.</title>
        <authorList>
            <person name="Labana P."/>
            <person name="Gosse J.T."/>
            <person name="Boddy C.N."/>
        </authorList>
    </citation>
    <scope>NUCLEOTIDE SEQUENCE [LARGE SCALE GENOMIC DNA]</scope>
    <source>
        <strain evidence="2 3">ATCC 15676</strain>
    </source>
</reference>
<feature type="transmembrane region" description="Helical" evidence="1">
    <location>
        <begin position="32"/>
        <end position="51"/>
    </location>
</feature>
<evidence type="ECO:0000313" key="3">
    <source>
        <dbReference type="Proteomes" id="UP000254425"/>
    </source>
</evidence>
<accession>A0A345XS99</accession>